<dbReference type="SMART" id="SM00236">
    <property type="entry name" value="fCBD"/>
    <property type="match status" value="1"/>
</dbReference>
<evidence type="ECO:0000256" key="1">
    <source>
        <dbReference type="ARBA" id="ARBA00022729"/>
    </source>
</evidence>
<evidence type="ECO:0000313" key="5">
    <source>
        <dbReference type="EMBL" id="TDL21869.1"/>
    </source>
</evidence>
<feature type="region of interest" description="Disordered" evidence="2">
    <location>
        <begin position="63"/>
        <end position="115"/>
    </location>
</feature>
<dbReference type="InterPro" id="IPR035971">
    <property type="entry name" value="CBD_sf"/>
</dbReference>
<evidence type="ECO:0000256" key="3">
    <source>
        <dbReference type="SAM" id="SignalP"/>
    </source>
</evidence>
<dbReference type="EMBL" id="ML170178">
    <property type="protein sequence ID" value="TDL21869.1"/>
    <property type="molecule type" value="Genomic_DNA"/>
</dbReference>
<dbReference type="Pfam" id="PF00734">
    <property type="entry name" value="CBM_1"/>
    <property type="match status" value="1"/>
</dbReference>
<organism evidence="5 6">
    <name type="scientific">Rickenella mellea</name>
    <dbReference type="NCBI Taxonomy" id="50990"/>
    <lineage>
        <taxon>Eukaryota</taxon>
        <taxon>Fungi</taxon>
        <taxon>Dikarya</taxon>
        <taxon>Basidiomycota</taxon>
        <taxon>Agaricomycotina</taxon>
        <taxon>Agaricomycetes</taxon>
        <taxon>Hymenochaetales</taxon>
        <taxon>Rickenellaceae</taxon>
        <taxon>Rickenella</taxon>
    </lineage>
</organism>
<protein>
    <recommendedName>
        <fullName evidence="4">CBM1 domain-containing protein</fullName>
    </recommendedName>
</protein>
<dbReference type="GO" id="GO:0005576">
    <property type="term" value="C:extracellular region"/>
    <property type="evidence" value="ECO:0007669"/>
    <property type="project" value="InterPro"/>
</dbReference>
<evidence type="ECO:0000259" key="4">
    <source>
        <dbReference type="PROSITE" id="PS51164"/>
    </source>
</evidence>
<keyword evidence="6" id="KW-1185">Reference proteome</keyword>
<keyword evidence="1 3" id="KW-0732">Signal</keyword>
<feature type="signal peptide" evidence="3">
    <location>
        <begin position="1"/>
        <end position="18"/>
    </location>
</feature>
<gene>
    <name evidence="5" type="ORF">BD410DRAFT_803959</name>
</gene>
<name>A0A4Y7Q4L9_9AGAM</name>
<dbReference type="PROSITE" id="PS51164">
    <property type="entry name" value="CBM1_2"/>
    <property type="match status" value="1"/>
</dbReference>
<dbReference type="GO" id="GO:0030248">
    <property type="term" value="F:cellulose binding"/>
    <property type="evidence" value="ECO:0007669"/>
    <property type="project" value="InterPro"/>
</dbReference>
<dbReference type="Proteomes" id="UP000294933">
    <property type="component" value="Unassembled WGS sequence"/>
</dbReference>
<dbReference type="GO" id="GO:0005975">
    <property type="term" value="P:carbohydrate metabolic process"/>
    <property type="evidence" value="ECO:0007669"/>
    <property type="project" value="InterPro"/>
</dbReference>
<reference evidence="5 6" key="1">
    <citation type="submission" date="2018-06" db="EMBL/GenBank/DDBJ databases">
        <title>A transcriptomic atlas of mushroom development highlights an independent origin of complex multicellularity.</title>
        <authorList>
            <consortium name="DOE Joint Genome Institute"/>
            <person name="Krizsan K."/>
            <person name="Almasi E."/>
            <person name="Merenyi Z."/>
            <person name="Sahu N."/>
            <person name="Viragh M."/>
            <person name="Koszo T."/>
            <person name="Mondo S."/>
            <person name="Kiss B."/>
            <person name="Balint B."/>
            <person name="Kues U."/>
            <person name="Barry K."/>
            <person name="Hegedus J.C."/>
            <person name="Henrissat B."/>
            <person name="Johnson J."/>
            <person name="Lipzen A."/>
            <person name="Ohm R."/>
            <person name="Nagy I."/>
            <person name="Pangilinan J."/>
            <person name="Yan J."/>
            <person name="Xiong Y."/>
            <person name="Grigoriev I.V."/>
            <person name="Hibbett D.S."/>
            <person name="Nagy L.G."/>
        </authorList>
    </citation>
    <scope>NUCLEOTIDE SEQUENCE [LARGE SCALE GENOMIC DNA]</scope>
    <source>
        <strain evidence="5 6">SZMC22713</strain>
    </source>
</reference>
<dbReference type="SUPFAM" id="SSF57180">
    <property type="entry name" value="Cellulose-binding domain"/>
    <property type="match status" value="1"/>
</dbReference>
<proteinExistence type="predicted"/>
<dbReference type="VEuPathDB" id="FungiDB:BD410DRAFT_803959"/>
<feature type="chain" id="PRO_5021496159" description="CBM1 domain-containing protein" evidence="3">
    <location>
        <begin position="19"/>
        <end position="115"/>
    </location>
</feature>
<dbReference type="InterPro" id="IPR000254">
    <property type="entry name" value="CBD"/>
</dbReference>
<feature type="domain" description="CBM1" evidence="4">
    <location>
        <begin position="19"/>
        <end position="56"/>
    </location>
</feature>
<feature type="compositionally biased region" description="Low complexity" evidence="2">
    <location>
        <begin position="69"/>
        <end position="115"/>
    </location>
</feature>
<evidence type="ECO:0000256" key="2">
    <source>
        <dbReference type="SAM" id="MobiDB-lite"/>
    </source>
</evidence>
<dbReference type="OrthoDB" id="2119228at2759"/>
<sequence>MKLSALCAFVGLASFANGQGQTDWPQCGGQGWTGPIICPGGWTCVYENPLSTTQHVEQQYDARIHDAATTSTTSSSTTPVISPLPPTSKSQSHSHSASNTHTSTNTHTHTSTTNY</sequence>
<evidence type="ECO:0000313" key="6">
    <source>
        <dbReference type="Proteomes" id="UP000294933"/>
    </source>
</evidence>
<dbReference type="AlphaFoldDB" id="A0A4Y7Q4L9"/>
<accession>A0A4Y7Q4L9</accession>